<dbReference type="SUPFAM" id="SSF103473">
    <property type="entry name" value="MFS general substrate transporter"/>
    <property type="match status" value="1"/>
</dbReference>
<name>A0A1S8D070_9PROT</name>
<feature type="transmembrane region" description="Helical" evidence="1">
    <location>
        <begin position="25"/>
        <end position="45"/>
    </location>
</feature>
<dbReference type="Proteomes" id="UP000054844">
    <property type="component" value="Unassembled WGS sequence"/>
</dbReference>
<evidence type="ECO:0000313" key="3">
    <source>
        <dbReference type="Proteomes" id="UP000054844"/>
    </source>
</evidence>
<keyword evidence="1" id="KW-0812">Transmembrane</keyword>
<protein>
    <recommendedName>
        <fullName evidence="4">High-copy suppressor of rspA</fullName>
    </recommendedName>
</protein>
<evidence type="ECO:0008006" key="4">
    <source>
        <dbReference type="Google" id="ProtNLM"/>
    </source>
</evidence>
<keyword evidence="3" id="KW-1185">Reference proteome</keyword>
<organism evidence="2 3">
    <name type="scientific">Roseomonas mucosa</name>
    <dbReference type="NCBI Taxonomy" id="207340"/>
    <lineage>
        <taxon>Bacteria</taxon>
        <taxon>Pseudomonadati</taxon>
        <taxon>Pseudomonadota</taxon>
        <taxon>Alphaproteobacteria</taxon>
        <taxon>Acetobacterales</taxon>
        <taxon>Roseomonadaceae</taxon>
        <taxon>Roseomonas</taxon>
    </lineage>
</organism>
<sequence>MQFTALNTLAFADVPPGGMSGANTLFSAVQQMALGLGIALGAVVLRLGQSFHGEVGVPTLGDFRLAFLVIAVLGLLSLVDVLRLPHDAARLVSGHQPGGARTG</sequence>
<dbReference type="RefSeq" id="WP_058390050.1">
    <property type="nucleotide sequence ID" value="NZ_LLWF02000129.1"/>
</dbReference>
<evidence type="ECO:0000313" key="2">
    <source>
        <dbReference type="EMBL" id="ONH81369.1"/>
    </source>
</evidence>
<dbReference type="AlphaFoldDB" id="A0A1S8D070"/>
<evidence type="ECO:0000256" key="1">
    <source>
        <dbReference type="SAM" id="Phobius"/>
    </source>
</evidence>
<dbReference type="OrthoDB" id="9812221at2"/>
<dbReference type="STRING" id="207340.APZ41_020230"/>
<gene>
    <name evidence="2" type="ORF">APZ41_020230</name>
</gene>
<dbReference type="InterPro" id="IPR036259">
    <property type="entry name" value="MFS_trans_sf"/>
</dbReference>
<reference evidence="2" key="1">
    <citation type="submission" date="2016-12" db="EMBL/GenBank/DDBJ databases">
        <title>Draft genome sequence of Roseomonas mucosa strain AU37, isolated from a peripheral intravenous catheter.</title>
        <authorList>
            <person name="Choudhury M.A."/>
            <person name="Sidjabat H.E."/>
            <person name="Wailan A.M."/>
            <person name="Zhang L."/>
            <person name="Marsh N.M."/>
            <person name="Rickard C.M."/>
            <person name="Davies M."/>
            <person name="Mcmillan D.J."/>
        </authorList>
    </citation>
    <scope>NUCLEOTIDE SEQUENCE [LARGE SCALE GENOMIC DNA]</scope>
    <source>
        <strain evidence="2">AU37</strain>
    </source>
</reference>
<keyword evidence="1" id="KW-1133">Transmembrane helix</keyword>
<feature type="transmembrane region" description="Helical" evidence="1">
    <location>
        <begin position="65"/>
        <end position="82"/>
    </location>
</feature>
<keyword evidence="1" id="KW-0472">Membrane</keyword>
<accession>A0A1S8D070</accession>
<proteinExistence type="predicted"/>
<comment type="caution">
    <text evidence="2">The sequence shown here is derived from an EMBL/GenBank/DDBJ whole genome shotgun (WGS) entry which is preliminary data.</text>
</comment>
<dbReference type="EMBL" id="LLWF02000129">
    <property type="protein sequence ID" value="ONH81369.1"/>
    <property type="molecule type" value="Genomic_DNA"/>
</dbReference>